<evidence type="ECO:0000256" key="2">
    <source>
        <dbReference type="ARBA" id="ARBA00022485"/>
    </source>
</evidence>
<evidence type="ECO:0000256" key="1">
    <source>
        <dbReference type="ARBA" id="ARBA00001966"/>
    </source>
</evidence>
<dbReference type="Gene3D" id="3.40.50.11270">
    <property type="match status" value="1"/>
</dbReference>
<dbReference type="GO" id="GO:0046872">
    <property type="term" value="F:metal ion binding"/>
    <property type="evidence" value="ECO:0007669"/>
    <property type="project" value="UniProtKB-KW"/>
</dbReference>
<dbReference type="PANTHER" id="PTHR30426:SF0">
    <property type="entry name" value="4-HYDROXY-3-METHYLBUT-2-ENYL DIPHOSPHATE REDUCTASE"/>
    <property type="match status" value="1"/>
</dbReference>
<dbReference type="Pfam" id="PF02401">
    <property type="entry name" value="LYTB"/>
    <property type="match status" value="1"/>
</dbReference>
<gene>
    <name evidence="6" type="ORF">S06H3_25713</name>
</gene>
<evidence type="ECO:0000256" key="3">
    <source>
        <dbReference type="ARBA" id="ARBA00022723"/>
    </source>
</evidence>
<evidence type="ECO:0000313" key="6">
    <source>
        <dbReference type="EMBL" id="GAI23565.1"/>
    </source>
</evidence>
<sequence length="93" mass="10181">MEIEKARELGLCFGVRRAIKLLKEAASKYGNIETLGPVAHNQQLLQALTKVGIKPIDNLEQVQGKILAVTTHGVSPQVLSQIEARHIKLVDTT</sequence>
<evidence type="ECO:0008006" key="7">
    <source>
        <dbReference type="Google" id="ProtNLM"/>
    </source>
</evidence>
<dbReference type="PANTHER" id="PTHR30426">
    <property type="entry name" value="4-HYDROXY-3-METHYLBUT-2-ENYL DIPHOSPHATE REDUCTASE"/>
    <property type="match status" value="1"/>
</dbReference>
<keyword evidence="4" id="KW-0408">Iron</keyword>
<keyword evidence="3" id="KW-0479">Metal-binding</keyword>
<feature type="non-terminal residue" evidence="6">
    <location>
        <position position="93"/>
    </location>
</feature>
<dbReference type="AlphaFoldDB" id="X1N9R3"/>
<evidence type="ECO:0000256" key="4">
    <source>
        <dbReference type="ARBA" id="ARBA00023004"/>
    </source>
</evidence>
<comment type="cofactor">
    <cofactor evidence="1">
        <name>[4Fe-4S] cluster</name>
        <dbReference type="ChEBI" id="CHEBI:49883"/>
    </cofactor>
</comment>
<accession>X1N9R3</accession>
<dbReference type="GO" id="GO:0050992">
    <property type="term" value="P:dimethylallyl diphosphate biosynthetic process"/>
    <property type="evidence" value="ECO:0007669"/>
    <property type="project" value="InterPro"/>
</dbReference>
<comment type="caution">
    <text evidence="6">The sequence shown here is derived from an EMBL/GenBank/DDBJ whole genome shotgun (WGS) entry which is preliminary data.</text>
</comment>
<name>X1N9R3_9ZZZZ</name>
<evidence type="ECO:0000256" key="5">
    <source>
        <dbReference type="ARBA" id="ARBA00023014"/>
    </source>
</evidence>
<dbReference type="GO" id="GO:0051539">
    <property type="term" value="F:4 iron, 4 sulfur cluster binding"/>
    <property type="evidence" value="ECO:0007669"/>
    <property type="project" value="UniProtKB-KW"/>
</dbReference>
<proteinExistence type="predicted"/>
<reference evidence="6" key="1">
    <citation type="journal article" date="2014" name="Front. Microbiol.">
        <title>High frequency of phylogenetically diverse reductive dehalogenase-homologous genes in deep subseafloor sedimentary metagenomes.</title>
        <authorList>
            <person name="Kawai M."/>
            <person name="Futagami T."/>
            <person name="Toyoda A."/>
            <person name="Takaki Y."/>
            <person name="Nishi S."/>
            <person name="Hori S."/>
            <person name="Arai W."/>
            <person name="Tsubouchi T."/>
            <person name="Morono Y."/>
            <person name="Uchiyama I."/>
            <person name="Ito T."/>
            <person name="Fujiyama A."/>
            <person name="Inagaki F."/>
            <person name="Takami H."/>
        </authorList>
    </citation>
    <scope>NUCLEOTIDE SEQUENCE</scope>
    <source>
        <strain evidence="6">Expedition CK06-06</strain>
    </source>
</reference>
<keyword evidence="2" id="KW-0004">4Fe-4S</keyword>
<dbReference type="InterPro" id="IPR003451">
    <property type="entry name" value="LytB/IspH"/>
</dbReference>
<dbReference type="GO" id="GO:0019288">
    <property type="term" value="P:isopentenyl diphosphate biosynthetic process, methylerythritol 4-phosphate pathway"/>
    <property type="evidence" value="ECO:0007669"/>
    <property type="project" value="InterPro"/>
</dbReference>
<protein>
    <recommendedName>
        <fullName evidence="7">4-hydroxy-3-methylbut-2-enyl diphosphate reductase</fullName>
    </recommendedName>
</protein>
<organism evidence="6">
    <name type="scientific">marine sediment metagenome</name>
    <dbReference type="NCBI Taxonomy" id="412755"/>
    <lineage>
        <taxon>unclassified sequences</taxon>
        <taxon>metagenomes</taxon>
        <taxon>ecological metagenomes</taxon>
    </lineage>
</organism>
<keyword evidence="5" id="KW-0411">Iron-sulfur</keyword>
<dbReference type="EMBL" id="BARV01014817">
    <property type="protein sequence ID" value="GAI23565.1"/>
    <property type="molecule type" value="Genomic_DNA"/>
</dbReference>
<dbReference type="GO" id="GO:0051745">
    <property type="term" value="F:4-hydroxy-3-methylbut-2-enyl diphosphate reductase activity"/>
    <property type="evidence" value="ECO:0007669"/>
    <property type="project" value="InterPro"/>
</dbReference>